<dbReference type="PANTHER" id="PTHR23309">
    <property type="entry name" value="3-HYDROXYACYL-COA DEHYROGENASE"/>
    <property type="match status" value="1"/>
</dbReference>
<evidence type="ECO:0000256" key="1">
    <source>
        <dbReference type="ARBA" id="ARBA00023002"/>
    </source>
</evidence>
<dbReference type="SUPFAM" id="SSF52096">
    <property type="entry name" value="ClpP/crotonase"/>
    <property type="match status" value="1"/>
</dbReference>
<dbReference type="GO" id="GO:0016829">
    <property type="term" value="F:lyase activity"/>
    <property type="evidence" value="ECO:0007669"/>
    <property type="project" value="UniProtKB-KW"/>
</dbReference>
<evidence type="ECO:0000313" key="5">
    <source>
        <dbReference type="EMBL" id="SDT05484.1"/>
    </source>
</evidence>
<evidence type="ECO:0000256" key="3">
    <source>
        <dbReference type="ARBA" id="ARBA00023239"/>
    </source>
</evidence>
<dbReference type="Proteomes" id="UP000199524">
    <property type="component" value="Chromosome I"/>
</dbReference>
<dbReference type="SUPFAM" id="SSF48179">
    <property type="entry name" value="6-phosphogluconate dehydrogenase C-terminal domain-like"/>
    <property type="match status" value="1"/>
</dbReference>
<dbReference type="InterPro" id="IPR013328">
    <property type="entry name" value="6PGD_dom2"/>
</dbReference>
<dbReference type="InterPro" id="IPR029045">
    <property type="entry name" value="ClpP/crotonase-like_dom_sf"/>
</dbReference>
<dbReference type="CDD" id="cd06558">
    <property type="entry name" value="crotonase-like"/>
    <property type="match status" value="1"/>
</dbReference>
<dbReference type="Pfam" id="PF00378">
    <property type="entry name" value="ECH_1"/>
    <property type="match status" value="1"/>
</dbReference>
<keyword evidence="2" id="KW-0413">Isomerase</keyword>
<dbReference type="EMBL" id="LT629777">
    <property type="protein sequence ID" value="SDT05484.1"/>
    <property type="molecule type" value="Genomic_DNA"/>
</dbReference>
<dbReference type="RefSeq" id="WP_090207467.1">
    <property type="nucleotide sequence ID" value="NZ_LT629777.1"/>
</dbReference>
<dbReference type="PANTHER" id="PTHR23309:SF49">
    <property type="entry name" value="PEROXISOMAL BIFUNCTIONAL ENZYME"/>
    <property type="match status" value="1"/>
</dbReference>
<gene>
    <name evidence="5" type="ORF">SAMN05216598_3787</name>
</gene>
<dbReference type="GeneID" id="300208711"/>
<dbReference type="AlphaFoldDB" id="A0A1H1X843"/>
<organism evidence="5 6">
    <name type="scientific">Pseudomonas asplenii</name>
    <dbReference type="NCBI Taxonomy" id="53407"/>
    <lineage>
        <taxon>Bacteria</taxon>
        <taxon>Pseudomonadati</taxon>
        <taxon>Pseudomonadota</taxon>
        <taxon>Gammaproteobacteria</taxon>
        <taxon>Pseudomonadales</taxon>
        <taxon>Pseudomonadaceae</taxon>
        <taxon>Pseudomonas</taxon>
    </lineage>
</organism>
<evidence type="ECO:0000256" key="4">
    <source>
        <dbReference type="ARBA" id="ARBA00023268"/>
    </source>
</evidence>
<keyword evidence="4" id="KW-0511">Multifunctional enzyme</keyword>
<protein>
    <submittedName>
        <fullName evidence="5">Enoyl-CoA hydratase/carnithine racemase</fullName>
    </submittedName>
</protein>
<dbReference type="InterPro" id="IPR008927">
    <property type="entry name" value="6-PGluconate_DH-like_C_sf"/>
</dbReference>
<proteinExistence type="predicted"/>
<keyword evidence="1" id="KW-0560">Oxidoreductase</keyword>
<dbReference type="GO" id="GO:0016491">
    <property type="term" value="F:oxidoreductase activity"/>
    <property type="evidence" value="ECO:0007669"/>
    <property type="project" value="UniProtKB-KW"/>
</dbReference>
<sequence length="587" mass="63969">MSLVNYRREGTLALLQLNNPPFNAFSETLLDDFARCLALYEQDGEARLAVVHGQGADFSIGALANELGSLYNSDATRPLVDAVEACAKPLMALMHGHVLGAGLELALACHWRVATATARIGVPEIHIGLPPGAGATQRLPRLIGIEPALNLLLEGTIITAEQAGDLKLVDKVLEKDWLSDFKAIAEWAAMLGAPQQTRNRSDLLAQTPEGFFSEFRAAKPAEFFVYKGKAAILQAMEAIDPDEFDKGYELEERLYLEVEQSGQKTALMNSFMHDEAAAWRMTGRPDEHAPSIGAVTLTGAQLPLGCKQSVDGLQVSWIKPHEMRAQTLTALEAADVWLDFTEEPQANRLETFTRYCAAMKPGAVIVYAIREGESFDLRQLPEQIQGHALLPAFVYGTGPKSILQFWARESNQSSHVQLAVHGGRAVGLACMHSSGQWMLGPEMKAGWTTDFDSLLLQGVSSESIMRVCQSFGLSLEALQWSPQGSRQTTELDCSLDDKDVLDAILCSIANQGCYQLGAGLAMNPADIDMLITRGYGYPPYQSGPMARWAQSVLALHDNLVKLQAQFGESWKPAPMLKRLASGLRGVS</sequence>
<reference evidence="6" key="1">
    <citation type="submission" date="2016-10" db="EMBL/GenBank/DDBJ databases">
        <authorList>
            <person name="Varghese N."/>
            <person name="Submissions S."/>
        </authorList>
    </citation>
    <scope>NUCLEOTIDE SEQUENCE [LARGE SCALE GENOMIC DNA]</scope>
    <source>
        <strain evidence="6">ATCC 23835</strain>
    </source>
</reference>
<dbReference type="Gene3D" id="3.90.226.10">
    <property type="entry name" value="2-enoyl-CoA Hydratase, Chain A, domain 1"/>
    <property type="match status" value="1"/>
</dbReference>
<name>A0A1H1X843_9PSED</name>
<dbReference type="Gene3D" id="1.10.1040.10">
    <property type="entry name" value="N-(1-d-carboxylethyl)-l-norvaline Dehydrogenase, domain 2"/>
    <property type="match status" value="1"/>
</dbReference>
<evidence type="ECO:0000256" key="2">
    <source>
        <dbReference type="ARBA" id="ARBA00023235"/>
    </source>
</evidence>
<keyword evidence="6" id="KW-1185">Reference proteome</keyword>
<accession>A0A1H1X843</accession>
<dbReference type="GO" id="GO:0016853">
    <property type="term" value="F:isomerase activity"/>
    <property type="evidence" value="ECO:0007669"/>
    <property type="project" value="UniProtKB-KW"/>
</dbReference>
<keyword evidence="3" id="KW-0456">Lyase</keyword>
<evidence type="ECO:0000313" key="6">
    <source>
        <dbReference type="Proteomes" id="UP000199524"/>
    </source>
</evidence>
<dbReference type="InterPro" id="IPR001753">
    <property type="entry name" value="Enoyl-CoA_hydra/iso"/>
</dbReference>